<dbReference type="InterPro" id="IPR017985">
    <property type="entry name" value="MeTrfase_CN4_CS"/>
</dbReference>
<evidence type="ECO:0000256" key="7">
    <source>
        <dbReference type="ARBA" id="ARBA00023125"/>
    </source>
</evidence>
<dbReference type="GO" id="GO:0003677">
    <property type="term" value="F:DNA binding"/>
    <property type="evidence" value="ECO:0007669"/>
    <property type="project" value="UniProtKB-KW"/>
</dbReference>
<dbReference type="GO" id="GO:0032259">
    <property type="term" value="P:methylation"/>
    <property type="evidence" value="ECO:0007669"/>
    <property type="project" value="UniProtKB-KW"/>
</dbReference>
<accession>A0A382ETK7</accession>
<evidence type="ECO:0000313" key="10">
    <source>
        <dbReference type="EMBL" id="SVB53719.1"/>
    </source>
</evidence>
<dbReference type="PRINTS" id="PR00508">
    <property type="entry name" value="S21N4MTFRASE"/>
</dbReference>
<keyword evidence="5" id="KW-0949">S-adenosyl-L-methionine</keyword>
<gene>
    <name evidence="10" type="ORF">METZ01_LOCUS206573</name>
</gene>
<evidence type="ECO:0000256" key="2">
    <source>
        <dbReference type="ARBA" id="ARBA00012185"/>
    </source>
</evidence>
<comment type="catalytic activity">
    <reaction evidence="8">
        <text>a 2'-deoxycytidine in DNA + S-adenosyl-L-methionine = an N(4)-methyl-2'-deoxycytidine in DNA + S-adenosyl-L-homocysteine + H(+)</text>
        <dbReference type="Rhea" id="RHEA:16857"/>
        <dbReference type="Rhea" id="RHEA-COMP:11369"/>
        <dbReference type="Rhea" id="RHEA-COMP:13674"/>
        <dbReference type="ChEBI" id="CHEBI:15378"/>
        <dbReference type="ChEBI" id="CHEBI:57856"/>
        <dbReference type="ChEBI" id="CHEBI:59789"/>
        <dbReference type="ChEBI" id="CHEBI:85452"/>
        <dbReference type="ChEBI" id="CHEBI:137933"/>
        <dbReference type="EC" id="2.1.1.113"/>
    </reaction>
</comment>
<evidence type="ECO:0000256" key="6">
    <source>
        <dbReference type="ARBA" id="ARBA00022747"/>
    </source>
</evidence>
<keyword evidence="3" id="KW-0489">Methyltransferase</keyword>
<evidence type="ECO:0000256" key="8">
    <source>
        <dbReference type="ARBA" id="ARBA00049120"/>
    </source>
</evidence>
<dbReference type="GO" id="GO:0009307">
    <property type="term" value="P:DNA restriction-modification system"/>
    <property type="evidence" value="ECO:0007669"/>
    <property type="project" value="UniProtKB-KW"/>
</dbReference>
<comment type="similarity">
    <text evidence="1">Belongs to the N(4)/N(6)-methyltransferase family. N(4) subfamily.</text>
</comment>
<name>A0A382ETK7_9ZZZZ</name>
<evidence type="ECO:0000256" key="3">
    <source>
        <dbReference type="ARBA" id="ARBA00022603"/>
    </source>
</evidence>
<dbReference type="InterPro" id="IPR029063">
    <property type="entry name" value="SAM-dependent_MTases_sf"/>
</dbReference>
<dbReference type="GO" id="GO:0008170">
    <property type="term" value="F:N-methyltransferase activity"/>
    <property type="evidence" value="ECO:0007669"/>
    <property type="project" value="InterPro"/>
</dbReference>
<keyword evidence="6" id="KW-0680">Restriction system</keyword>
<dbReference type="Gene3D" id="3.40.50.150">
    <property type="entry name" value="Vaccinia Virus protein VP39"/>
    <property type="match status" value="2"/>
</dbReference>
<sequence>MARKKNANDLETPECNAPDSWAGIDADVWQSQKGRWAAPQHYMCTYMAMFPPELPHYFIERFTKPGDTVLDPFCGRGTAPVEAAAQGRHGIGNDLNPLAVALTRGKLSNPSLDDVLVRLDELEAGYDPSEWRYFSGAPRKIRMIFHVNTLRQLMFLKRELDWSKTGTDAFLTAVLMGALHGSSKGFLSLPMPNTFSMGWGYIEGKVKEDPEKWKCPDRDAFEVLRERVKRQLAKGMLTGSGETIYGDVRNLNHKVEHGSVQLLFTSPPYLKVIKYGLYNWIRLWFLTDSGSHKEVDEVLDDTHALVEYLDFMRDTLTATLPLMDRERGISCWAIGDVKGLNLAWAVWHHAASGIEIESDDGSVLRYKLIAIVEDNIPAEQKVTKLWKTMIHRVVRLDSEGQVVEVIGESSEEAEAKQMAAGAESVEGFTIEV</sequence>
<dbReference type="Pfam" id="PF01555">
    <property type="entry name" value="N6_N4_Mtase"/>
    <property type="match status" value="1"/>
</dbReference>
<evidence type="ECO:0000256" key="5">
    <source>
        <dbReference type="ARBA" id="ARBA00022691"/>
    </source>
</evidence>
<evidence type="ECO:0000259" key="9">
    <source>
        <dbReference type="Pfam" id="PF01555"/>
    </source>
</evidence>
<keyword evidence="4" id="KW-0808">Transferase</keyword>
<dbReference type="AlphaFoldDB" id="A0A382ETK7"/>
<dbReference type="EC" id="2.1.1.113" evidence="2"/>
<dbReference type="EMBL" id="UINC01046112">
    <property type="protein sequence ID" value="SVB53719.1"/>
    <property type="molecule type" value="Genomic_DNA"/>
</dbReference>
<feature type="domain" description="DNA methylase N-4/N-6" evidence="9">
    <location>
        <begin position="38"/>
        <end position="99"/>
    </location>
</feature>
<dbReference type="InterPro" id="IPR001091">
    <property type="entry name" value="RM_Methyltransferase"/>
</dbReference>
<organism evidence="10">
    <name type="scientific">marine metagenome</name>
    <dbReference type="NCBI Taxonomy" id="408172"/>
    <lineage>
        <taxon>unclassified sequences</taxon>
        <taxon>metagenomes</taxon>
        <taxon>ecological metagenomes</taxon>
    </lineage>
</organism>
<reference evidence="10" key="1">
    <citation type="submission" date="2018-05" db="EMBL/GenBank/DDBJ databases">
        <authorList>
            <person name="Lanie J.A."/>
            <person name="Ng W.-L."/>
            <person name="Kazmierczak K.M."/>
            <person name="Andrzejewski T.M."/>
            <person name="Davidsen T.M."/>
            <person name="Wayne K.J."/>
            <person name="Tettelin H."/>
            <person name="Glass J.I."/>
            <person name="Rusch D."/>
            <person name="Podicherti R."/>
            <person name="Tsui H.-C.T."/>
            <person name="Winkler M.E."/>
        </authorList>
    </citation>
    <scope>NUCLEOTIDE SEQUENCE</scope>
</reference>
<dbReference type="SUPFAM" id="SSF53335">
    <property type="entry name" value="S-adenosyl-L-methionine-dependent methyltransferases"/>
    <property type="match status" value="2"/>
</dbReference>
<proteinExistence type="inferred from homology"/>
<evidence type="ECO:0000256" key="1">
    <source>
        <dbReference type="ARBA" id="ARBA00010203"/>
    </source>
</evidence>
<dbReference type="InterPro" id="IPR002941">
    <property type="entry name" value="DNA_methylase_N4/N6"/>
</dbReference>
<keyword evidence="7" id="KW-0238">DNA-binding</keyword>
<evidence type="ECO:0000256" key="4">
    <source>
        <dbReference type="ARBA" id="ARBA00022679"/>
    </source>
</evidence>
<dbReference type="GO" id="GO:0015667">
    <property type="term" value="F:site-specific DNA-methyltransferase (cytosine-N4-specific) activity"/>
    <property type="evidence" value="ECO:0007669"/>
    <property type="project" value="UniProtKB-EC"/>
</dbReference>
<feature type="non-terminal residue" evidence="10">
    <location>
        <position position="432"/>
    </location>
</feature>
<dbReference type="PROSITE" id="PS00093">
    <property type="entry name" value="N4_MTASE"/>
    <property type="match status" value="1"/>
</dbReference>
<protein>
    <recommendedName>
        <fullName evidence="2">site-specific DNA-methyltransferase (cytosine-N(4)-specific)</fullName>
        <ecNumber evidence="2">2.1.1.113</ecNumber>
    </recommendedName>
</protein>